<evidence type="ECO:0000313" key="2">
    <source>
        <dbReference type="EMBL" id="GBO40704.1"/>
    </source>
</evidence>
<keyword evidence="3" id="KW-1185">Reference proteome</keyword>
<evidence type="ECO:0000256" key="1">
    <source>
        <dbReference type="SAM" id="Coils"/>
    </source>
</evidence>
<accession>A0A4Y2WVQ0</accession>
<protein>
    <submittedName>
        <fullName evidence="2">Uncharacterized protein</fullName>
    </submittedName>
</protein>
<comment type="caution">
    <text evidence="2">The sequence shown here is derived from an EMBL/GenBank/DDBJ whole genome shotgun (WGS) entry which is preliminary data.</text>
</comment>
<evidence type="ECO:0000313" key="3">
    <source>
        <dbReference type="Proteomes" id="UP000499080"/>
    </source>
</evidence>
<reference evidence="2 3" key="1">
    <citation type="journal article" date="2019" name="Sci. Rep.">
        <title>Orb-weaving spider Araneus ventricosus genome elucidates the spidroin gene catalogue.</title>
        <authorList>
            <person name="Kono N."/>
            <person name="Nakamura H."/>
            <person name="Ohtoshi R."/>
            <person name="Moran D.A.P."/>
            <person name="Shinohara A."/>
            <person name="Yoshida Y."/>
            <person name="Fujiwara M."/>
            <person name="Mori M."/>
            <person name="Tomita M."/>
            <person name="Arakawa K."/>
        </authorList>
    </citation>
    <scope>NUCLEOTIDE SEQUENCE [LARGE SCALE GENOMIC DNA]</scope>
</reference>
<dbReference type="EMBL" id="BGPR01066007">
    <property type="protein sequence ID" value="GBO40704.1"/>
    <property type="molecule type" value="Genomic_DNA"/>
</dbReference>
<dbReference type="Proteomes" id="UP000499080">
    <property type="component" value="Unassembled WGS sequence"/>
</dbReference>
<keyword evidence="1" id="KW-0175">Coiled coil</keyword>
<organism evidence="2 3">
    <name type="scientific">Araneus ventricosus</name>
    <name type="common">Orbweaver spider</name>
    <name type="synonym">Epeira ventricosa</name>
    <dbReference type="NCBI Taxonomy" id="182803"/>
    <lineage>
        <taxon>Eukaryota</taxon>
        <taxon>Metazoa</taxon>
        <taxon>Ecdysozoa</taxon>
        <taxon>Arthropoda</taxon>
        <taxon>Chelicerata</taxon>
        <taxon>Arachnida</taxon>
        <taxon>Araneae</taxon>
        <taxon>Araneomorphae</taxon>
        <taxon>Entelegynae</taxon>
        <taxon>Araneoidea</taxon>
        <taxon>Araneidae</taxon>
        <taxon>Araneus</taxon>
    </lineage>
</organism>
<sequence>MAEVAELISVIAELKKVHEENEISIQRQERIEKSQEEMKNKIQGVQGMIKEVEDRVQRKIRIFEKRIRDLEIKQSNFLASPELMYAKLMAKSLTFGGQISWTVFKTQLFSVVINSPKQQNPGSFARDSRLPKWSTFWSYEKFT</sequence>
<dbReference type="AlphaFoldDB" id="A0A4Y2WVQ0"/>
<proteinExistence type="predicted"/>
<name>A0A4Y2WVQ0_ARAVE</name>
<feature type="coiled-coil region" evidence="1">
    <location>
        <begin position="35"/>
        <end position="73"/>
    </location>
</feature>
<gene>
    <name evidence="2" type="ORF">AVEN_114223_1</name>
</gene>